<dbReference type="EMBL" id="PDKZ01000002">
    <property type="protein sequence ID" value="PHH40229.1"/>
    <property type="molecule type" value="Genomic_DNA"/>
</dbReference>
<dbReference type="InterPro" id="IPR058263">
    <property type="entry name" value="DUF7957"/>
</dbReference>
<dbReference type="RefSeq" id="WP_098965130.1">
    <property type="nucleotide sequence ID" value="NZ_PDKZ01000002.1"/>
</dbReference>
<evidence type="ECO:0000313" key="2">
    <source>
        <dbReference type="Proteomes" id="UP000222460"/>
    </source>
</evidence>
<comment type="caution">
    <text evidence="1">The sequence shown here is derived from an EMBL/GenBank/DDBJ whole genome shotgun (WGS) entry which is preliminary data.</text>
</comment>
<sequence>MQLNVSGKRVFDKGISFEAKYPVLQASLINERVIVTFDWMAFERDIPARNLFCYDRSGNLLWRAPDIGMGAVDAYTGVTSDEPLWVGNFAGFSCRIDEASGQVLETRFTK</sequence>
<protein>
    <submittedName>
        <fullName evidence="1">Uncharacterized protein</fullName>
    </submittedName>
</protein>
<dbReference type="Pfam" id="PF25857">
    <property type="entry name" value="DUF7957"/>
    <property type="match status" value="1"/>
</dbReference>
<gene>
    <name evidence="1" type="ORF">CRX57_08600</name>
</gene>
<organism evidence="1 2">
    <name type="scientific">Pseudomonas putida</name>
    <name type="common">Arthrobacter siderocapsulatus</name>
    <dbReference type="NCBI Taxonomy" id="303"/>
    <lineage>
        <taxon>Bacteria</taxon>
        <taxon>Pseudomonadati</taxon>
        <taxon>Pseudomonadota</taxon>
        <taxon>Gammaproteobacteria</taxon>
        <taxon>Pseudomonadales</taxon>
        <taxon>Pseudomonadaceae</taxon>
        <taxon>Pseudomonas</taxon>
    </lineage>
</organism>
<dbReference type="AlphaFoldDB" id="A0A2C5V6P6"/>
<accession>A0A2C5V6P6</accession>
<name>A0A2C5V6P6_PSEPU</name>
<dbReference type="Proteomes" id="UP000222460">
    <property type="component" value="Unassembled WGS sequence"/>
</dbReference>
<evidence type="ECO:0000313" key="1">
    <source>
        <dbReference type="EMBL" id="PHH40229.1"/>
    </source>
</evidence>
<reference evidence="2" key="1">
    <citation type="submission" date="2017-10" db="EMBL/GenBank/DDBJ databases">
        <title>FDA dAtabase for Regulatory Grade micrObial Sequences (FDA-ARGOS): Supporting development and validation of Infectious Disease Dx tests.</title>
        <authorList>
            <person name="Goldberg B."/>
            <person name="Campos J."/>
            <person name="Tallon L."/>
            <person name="Sadzewicz L."/>
            <person name="Ott S."/>
            <person name="Zhao X."/>
            <person name="Nagaraj S."/>
            <person name="Vavikolanu K."/>
            <person name="Aluvathingal J."/>
            <person name="Nadendla S."/>
            <person name="Geyer C."/>
            <person name="Sichtig H."/>
        </authorList>
    </citation>
    <scope>NUCLEOTIDE SEQUENCE [LARGE SCALE GENOMIC DNA]</scope>
    <source>
        <strain evidence="2">FDAARGOS_376</strain>
    </source>
</reference>
<proteinExistence type="predicted"/>